<dbReference type="InterPro" id="IPR050428">
    <property type="entry name" value="TCS_sensor_his_kinase"/>
</dbReference>
<dbReference type="CDD" id="cd06225">
    <property type="entry name" value="HAMP"/>
    <property type="match status" value="1"/>
</dbReference>
<dbReference type="EC" id="2.7.13.3" evidence="3"/>
<evidence type="ECO:0000256" key="7">
    <source>
        <dbReference type="ARBA" id="ARBA00022777"/>
    </source>
</evidence>
<organism evidence="14 15">
    <name type="scientific">Amycolatopsis minnesotensis</name>
    <dbReference type="NCBI Taxonomy" id="337894"/>
    <lineage>
        <taxon>Bacteria</taxon>
        <taxon>Bacillati</taxon>
        <taxon>Actinomycetota</taxon>
        <taxon>Actinomycetes</taxon>
        <taxon>Pseudonocardiales</taxon>
        <taxon>Pseudonocardiaceae</taxon>
        <taxon>Amycolatopsis</taxon>
    </lineage>
</organism>
<feature type="transmembrane region" description="Helical" evidence="11">
    <location>
        <begin position="160"/>
        <end position="183"/>
    </location>
</feature>
<dbReference type="Gene3D" id="3.30.565.10">
    <property type="entry name" value="Histidine kinase-like ATPase, C-terminal domain"/>
    <property type="match status" value="1"/>
</dbReference>
<dbReference type="CDD" id="cd00075">
    <property type="entry name" value="HATPase"/>
    <property type="match status" value="1"/>
</dbReference>
<evidence type="ECO:0000256" key="10">
    <source>
        <dbReference type="ARBA" id="ARBA00023136"/>
    </source>
</evidence>
<accession>A0ABP5DDY6</accession>
<dbReference type="InterPro" id="IPR003594">
    <property type="entry name" value="HATPase_dom"/>
</dbReference>
<reference evidence="15" key="1">
    <citation type="journal article" date="2019" name="Int. J. Syst. Evol. Microbiol.">
        <title>The Global Catalogue of Microorganisms (GCM) 10K type strain sequencing project: providing services to taxonomists for standard genome sequencing and annotation.</title>
        <authorList>
            <consortium name="The Broad Institute Genomics Platform"/>
            <consortium name="The Broad Institute Genome Sequencing Center for Infectious Disease"/>
            <person name="Wu L."/>
            <person name="Ma J."/>
        </authorList>
    </citation>
    <scope>NUCLEOTIDE SEQUENCE [LARGE SCALE GENOMIC DNA]</scope>
    <source>
        <strain evidence="15">JCM 14545</strain>
    </source>
</reference>
<keyword evidence="15" id="KW-1185">Reference proteome</keyword>
<dbReference type="PROSITE" id="PS50885">
    <property type="entry name" value="HAMP"/>
    <property type="match status" value="1"/>
</dbReference>
<evidence type="ECO:0000313" key="14">
    <source>
        <dbReference type="EMBL" id="GAA1978013.1"/>
    </source>
</evidence>
<evidence type="ECO:0000313" key="15">
    <source>
        <dbReference type="Proteomes" id="UP001501116"/>
    </source>
</evidence>
<dbReference type="Pfam" id="PF00512">
    <property type="entry name" value="HisKA"/>
    <property type="match status" value="1"/>
</dbReference>
<dbReference type="InterPro" id="IPR003660">
    <property type="entry name" value="HAMP_dom"/>
</dbReference>
<evidence type="ECO:0000256" key="11">
    <source>
        <dbReference type="SAM" id="Phobius"/>
    </source>
</evidence>
<sequence length="465" mass="49190">MRARLLVVLVTVVLAAVAGFAFPLLGTTAEQRTQQLVIARNADVDRFVVLAQQASDSADAAALAAEARRYAEVYSESVLVIDARRRVLASAGGLSLAQSDVSTRVEAALRNEAGPAVAPLRPWSHEPVLFARPVGSGTRVAGVVLLRASVARAANDVATWWAAIGAGALLAAMVFVVLAVLLARWVLRPLHELEGGVRAVSEGRHADLPATAGPRELRSLTTAFNRMSDAVVSASEQQRRLVADASHQLRNPMAALRLRMDSLAPSVGEPGQRGYHAAVAEVDRLESLLDGLLTLAIADSTATRLAAGDHAEEPSALETVAAERIDAWLPAAERAKIRLTGESGPAALVRCPESELAQILDVLLDNAIAYAGEDAEIRVRWTVGDGTATLTVSDTGPGLTDDEISLATQRFWRARREGAPRGTGLGLTIAHRQVGSRGGTLELRRADPRGLAALVTLPLAREDRS</sequence>
<evidence type="ECO:0000256" key="6">
    <source>
        <dbReference type="ARBA" id="ARBA00022692"/>
    </source>
</evidence>
<dbReference type="SUPFAM" id="SSF55874">
    <property type="entry name" value="ATPase domain of HSP90 chaperone/DNA topoisomerase II/histidine kinase"/>
    <property type="match status" value="1"/>
</dbReference>
<dbReference type="Pfam" id="PF00672">
    <property type="entry name" value="HAMP"/>
    <property type="match status" value="1"/>
</dbReference>
<dbReference type="Gene3D" id="1.10.287.130">
    <property type="match status" value="1"/>
</dbReference>
<comment type="catalytic activity">
    <reaction evidence="1">
        <text>ATP + protein L-histidine = ADP + protein N-phospho-L-histidine.</text>
        <dbReference type="EC" id="2.7.13.3"/>
    </reaction>
</comment>
<protein>
    <recommendedName>
        <fullName evidence="3">histidine kinase</fullName>
        <ecNumber evidence="3">2.7.13.3</ecNumber>
    </recommendedName>
</protein>
<keyword evidence="10 11" id="KW-0472">Membrane</keyword>
<dbReference type="PANTHER" id="PTHR45436:SF5">
    <property type="entry name" value="SENSOR HISTIDINE KINASE TRCS"/>
    <property type="match status" value="1"/>
</dbReference>
<keyword evidence="7 14" id="KW-0418">Kinase</keyword>
<comment type="subcellular location">
    <subcellularLocation>
        <location evidence="2">Cell membrane</location>
    </subcellularLocation>
</comment>
<keyword evidence="4" id="KW-0597">Phosphoprotein</keyword>
<evidence type="ECO:0000256" key="3">
    <source>
        <dbReference type="ARBA" id="ARBA00012438"/>
    </source>
</evidence>
<dbReference type="SUPFAM" id="SSF47384">
    <property type="entry name" value="Homodimeric domain of signal transducing histidine kinase"/>
    <property type="match status" value="1"/>
</dbReference>
<dbReference type="SMART" id="SM00387">
    <property type="entry name" value="HATPase_c"/>
    <property type="match status" value="1"/>
</dbReference>
<evidence type="ECO:0000256" key="4">
    <source>
        <dbReference type="ARBA" id="ARBA00022553"/>
    </source>
</evidence>
<dbReference type="RefSeq" id="WP_344426952.1">
    <property type="nucleotide sequence ID" value="NZ_BAAANN010000029.1"/>
</dbReference>
<dbReference type="InterPro" id="IPR005467">
    <property type="entry name" value="His_kinase_dom"/>
</dbReference>
<feature type="domain" description="HAMP" evidence="13">
    <location>
        <begin position="184"/>
        <end position="236"/>
    </location>
</feature>
<proteinExistence type="predicted"/>
<dbReference type="InterPro" id="IPR003661">
    <property type="entry name" value="HisK_dim/P_dom"/>
</dbReference>
<dbReference type="Proteomes" id="UP001501116">
    <property type="component" value="Unassembled WGS sequence"/>
</dbReference>
<feature type="domain" description="Histidine kinase" evidence="12">
    <location>
        <begin position="244"/>
        <end position="461"/>
    </location>
</feature>
<dbReference type="Pfam" id="PF02518">
    <property type="entry name" value="HATPase_c"/>
    <property type="match status" value="1"/>
</dbReference>
<dbReference type="CDD" id="cd00082">
    <property type="entry name" value="HisKA"/>
    <property type="match status" value="1"/>
</dbReference>
<dbReference type="EMBL" id="BAAANN010000029">
    <property type="protein sequence ID" value="GAA1978013.1"/>
    <property type="molecule type" value="Genomic_DNA"/>
</dbReference>
<keyword evidence="5" id="KW-0808">Transferase</keyword>
<dbReference type="InterPro" id="IPR036097">
    <property type="entry name" value="HisK_dim/P_sf"/>
</dbReference>
<dbReference type="PRINTS" id="PR00344">
    <property type="entry name" value="BCTRLSENSOR"/>
</dbReference>
<evidence type="ECO:0000256" key="8">
    <source>
        <dbReference type="ARBA" id="ARBA00022989"/>
    </source>
</evidence>
<dbReference type="SMART" id="SM00304">
    <property type="entry name" value="HAMP"/>
    <property type="match status" value="1"/>
</dbReference>
<keyword evidence="6 11" id="KW-0812">Transmembrane</keyword>
<evidence type="ECO:0000256" key="1">
    <source>
        <dbReference type="ARBA" id="ARBA00000085"/>
    </source>
</evidence>
<evidence type="ECO:0000256" key="2">
    <source>
        <dbReference type="ARBA" id="ARBA00004236"/>
    </source>
</evidence>
<gene>
    <name evidence="14" type="ORF">GCM10009754_62400</name>
</gene>
<evidence type="ECO:0000259" key="12">
    <source>
        <dbReference type="PROSITE" id="PS50109"/>
    </source>
</evidence>
<dbReference type="InterPro" id="IPR004358">
    <property type="entry name" value="Sig_transdc_His_kin-like_C"/>
</dbReference>
<comment type="caution">
    <text evidence="14">The sequence shown here is derived from an EMBL/GenBank/DDBJ whole genome shotgun (WGS) entry which is preliminary data.</text>
</comment>
<evidence type="ECO:0000256" key="5">
    <source>
        <dbReference type="ARBA" id="ARBA00022679"/>
    </source>
</evidence>
<evidence type="ECO:0000256" key="9">
    <source>
        <dbReference type="ARBA" id="ARBA00023012"/>
    </source>
</evidence>
<keyword evidence="9" id="KW-0902">Two-component regulatory system</keyword>
<dbReference type="PANTHER" id="PTHR45436">
    <property type="entry name" value="SENSOR HISTIDINE KINASE YKOH"/>
    <property type="match status" value="1"/>
</dbReference>
<dbReference type="InterPro" id="IPR036890">
    <property type="entry name" value="HATPase_C_sf"/>
</dbReference>
<keyword evidence="8 11" id="KW-1133">Transmembrane helix</keyword>
<evidence type="ECO:0000259" key="13">
    <source>
        <dbReference type="PROSITE" id="PS50885"/>
    </source>
</evidence>
<dbReference type="Gene3D" id="6.10.340.10">
    <property type="match status" value="1"/>
</dbReference>
<dbReference type="GO" id="GO:0016301">
    <property type="term" value="F:kinase activity"/>
    <property type="evidence" value="ECO:0007669"/>
    <property type="project" value="UniProtKB-KW"/>
</dbReference>
<name>A0ABP5DDY6_9PSEU</name>
<dbReference type="SMART" id="SM00388">
    <property type="entry name" value="HisKA"/>
    <property type="match status" value="1"/>
</dbReference>
<dbReference type="PROSITE" id="PS50109">
    <property type="entry name" value="HIS_KIN"/>
    <property type="match status" value="1"/>
</dbReference>